<dbReference type="InterPro" id="IPR052897">
    <property type="entry name" value="Sec-Metab_Biosynth_Hydrolase"/>
</dbReference>
<dbReference type="Gene3D" id="3.40.50.1820">
    <property type="entry name" value="alpha/beta hydrolase"/>
    <property type="match status" value="1"/>
</dbReference>
<gene>
    <name evidence="3" type="ORF">FB465_1696</name>
</gene>
<keyword evidence="1" id="KW-0732">Signal</keyword>
<evidence type="ECO:0000259" key="2">
    <source>
        <dbReference type="Pfam" id="PF12697"/>
    </source>
</evidence>
<dbReference type="OrthoDB" id="9814966at2"/>
<protein>
    <submittedName>
        <fullName evidence="3">Pimeloyl-ACP methyl ester carboxylesterase</fullName>
    </submittedName>
</protein>
<dbReference type="SUPFAM" id="SSF53474">
    <property type="entry name" value="alpha/beta-Hydrolases"/>
    <property type="match status" value="1"/>
</dbReference>
<evidence type="ECO:0000256" key="1">
    <source>
        <dbReference type="SAM" id="SignalP"/>
    </source>
</evidence>
<evidence type="ECO:0000313" key="4">
    <source>
        <dbReference type="Proteomes" id="UP000318416"/>
    </source>
</evidence>
<feature type="domain" description="AB hydrolase-1" evidence="2">
    <location>
        <begin position="58"/>
        <end position="286"/>
    </location>
</feature>
<dbReference type="EMBL" id="VIVR01000001">
    <property type="protein sequence ID" value="TWE16712.1"/>
    <property type="molecule type" value="Genomic_DNA"/>
</dbReference>
<dbReference type="InterPro" id="IPR029058">
    <property type="entry name" value="AB_hydrolase_fold"/>
</dbReference>
<organism evidence="3 4">
    <name type="scientific">Kitasatospora atroaurantiaca</name>
    <dbReference type="NCBI Taxonomy" id="285545"/>
    <lineage>
        <taxon>Bacteria</taxon>
        <taxon>Bacillati</taxon>
        <taxon>Actinomycetota</taxon>
        <taxon>Actinomycetes</taxon>
        <taxon>Kitasatosporales</taxon>
        <taxon>Streptomycetaceae</taxon>
        <taxon>Kitasatospora</taxon>
    </lineage>
</organism>
<dbReference type="RefSeq" id="WP_145789067.1">
    <property type="nucleotide sequence ID" value="NZ_BAAABR010000002.1"/>
</dbReference>
<reference evidence="3 4" key="1">
    <citation type="submission" date="2019-06" db="EMBL/GenBank/DDBJ databases">
        <title>Sequencing the genomes of 1000 actinobacteria strains.</title>
        <authorList>
            <person name="Klenk H.-P."/>
        </authorList>
    </citation>
    <scope>NUCLEOTIDE SEQUENCE [LARGE SCALE GENOMIC DNA]</scope>
    <source>
        <strain evidence="3 4">DSM 41649</strain>
    </source>
</reference>
<feature type="chain" id="PRO_5039038572" evidence="1">
    <location>
        <begin position="26"/>
        <end position="298"/>
    </location>
</feature>
<accession>A0A561EMB3</accession>
<name>A0A561EMB3_9ACTN</name>
<feature type="signal peptide" evidence="1">
    <location>
        <begin position="1"/>
        <end position="25"/>
    </location>
</feature>
<dbReference type="PANTHER" id="PTHR37017">
    <property type="entry name" value="AB HYDROLASE-1 DOMAIN-CONTAINING PROTEIN-RELATED"/>
    <property type="match status" value="1"/>
</dbReference>
<dbReference type="AlphaFoldDB" id="A0A561EMB3"/>
<evidence type="ECO:0000313" key="3">
    <source>
        <dbReference type="EMBL" id="TWE16712.1"/>
    </source>
</evidence>
<dbReference type="GO" id="GO:0003824">
    <property type="term" value="F:catalytic activity"/>
    <property type="evidence" value="ECO:0007669"/>
    <property type="project" value="UniProtKB-ARBA"/>
</dbReference>
<dbReference type="Pfam" id="PF12697">
    <property type="entry name" value="Abhydrolase_6"/>
    <property type="match status" value="1"/>
</dbReference>
<proteinExistence type="predicted"/>
<dbReference type="Proteomes" id="UP000318416">
    <property type="component" value="Unassembled WGS sequence"/>
</dbReference>
<keyword evidence="4" id="KW-1185">Reference proteome</keyword>
<comment type="caution">
    <text evidence="3">The sequence shown here is derived from an EMBL/GenBank/DDBJ whole genome shotgun (WGS) entry which is preliminary data.</text>
</comment>
<sequence length="298" mass="30539">MSKNRSAKRRRVSVAVAGVAGFALAAGVAVSASAATGGTTVSASVAQAKQLRAVKPTIVLVHGAWSDSSSWSGVVKRLQAAGYQVDAPANPLRGLKSDSAYLADYLETIQGPIVLVGHSYGGEVITNAATGNPNVKALVYIAALAPDQGESAAVISAEFPGSHLSDDPKAPVPTALNAVPFTQGVGGTGIDLYLKADKYRDVFLSGRFNNATAAELAATQRPLTAQGLVEPSGTPAWKTIPSWYLVASDDHTIPPAAEKFMAARAHAHTVEVDAPHAVALTDPGAVTSLIEKAVVARG</sequence>
<dbReference type="PANTHER" id="PTHR37017:SF11">
    <property type="entry name" value="ESTERASE_LIPASE_THIOESTERASE DOMAIN-CONTAINING PROTEIN"/>
    <property type="match status" value="1"/>
</dbReference>
<dbReference type="InterPro" id="IPR000073">
    <property type="entry name" value="AB_hydrolase_1"/>
</dbReference>